<sequence>MTPTVRDEVERTDAEIRATGYRGPITFRPPYGKKLFALPKYLSDHDRTTVMWDVEPDSSGDADTERIVRDTLDAVRPGSIVLLHAMHRPASRAAIPGIANGLRERGYRFVTVSRLIGP</sequence>
<dbReference type="AlphaFoldDB" id="A0A7W9UL78"/>
<organism evidence="2 3">
    <name type="scientific">Nocardia transvalensis</name>
    <dbReference type="NCBI Taxonomy" id="37333"/>
    <lineage>
        <taxon>Bacteria</taxon>
        <taxon>Bacillati</taxon>
        <taxon>Actinomycetota</taxon>
        <taxon>Actinomycetes</taxon>
        <taxon>Mycobacteriales</taxon>
        <taxon>Nocardiaceae</taxon>
        <taxon>Nocardia</taxon>
    </lineage>
</organism>
<evidence type="ECO:0000313" key="3">
    <source>
        <dbReference type="Proteomes" id="UP000540412"/>
    </source>
</evidence>
<accession>A0A7W9UL78</accession>
<keyword evidence="3" id="KW-1185">Reference proteome</keyword>
<proteinExistence type="predicted"/>
<dbReference type="GO" id="GO:0005975">
    <property type="term" value="P:carbohydrate metabolic process"/>
    <property type="evidence" value="ECO:0007669"/>
    <property type="project" value="InterPro"/>
</dbReference>
<feature type="domain" description="NodB homology" evidence="1">
    <location>
        <begin position="1"/>
        <end position="110"/>
    </location>
</feature>
<dbReference type="EMBL" id="JACHIT010000002">
    <property type="protein sequence ID" value="MBB5917251.1"/>
    <property type="molecule type" value="Genomic_DNA"/>
</dbReference>
<dbReference type="Gene3D" id="3.20.20.370">
    <property type="entry name" value="Glycoside hydrolase/deacetylase"/>
    <property type="match status" value="1"/>
</dbReference>
<dbReference type="InterPro" id="IPR050248">
    <property type="entry name" value="Polysacc_deacetylase_ArnD"/>
</dbReference>
<evidence type="ECO:0000313" key="2">
    <source>
        <dbReference type="EMBL" id="MBB5917251.1"/>
    </source>
</evidence>
<gene>
    <name evidence="2" type="ORF">BJY24_006163</name>
</gene>
<dbReference type="GO" id="GO:0016810">
    <property type="term" value="F:hydrolase activity, acting on carbon-nitrogen (but not peptide) bonds"/>
    <property type="evidence" value="ECO:0007669"/>
    <property type="project" value="InterPro"/>
</dbReference>
<dbReference type="PANTHER" id="PTHR10587:SF125">
    <property type="entry name" value="POLYSACCHARIDE DEACETYLASE YHEN-RELATED"/>
    <property type="match status" value="1"/>
</dbReference>
<dbReference type="PROSITE" id="PS51677">
    <property type="entry name" value="NODB"/>
    <property type="match status" value="1"/>
</dbReference>
<protein>
    <submittedName>
        <fullName evidence="2">Peptidoglycan/xylan/chitin deacetylase (PgdA/CDA1 family)</fullName>
    </submittedName>
</protein>
<name>A0A7W9UL78_9NOCA</name>
<dbReference type="InterPro" id="IPR011330">
    <property type="entry name" value="Glyco_hydro/deAcase_b/a-brl"/>
</dbReference>
<dbReference type="SUPFAM" id="SSF88713">
    <property type="entry name" value="Glycoside hydrolase/deacetylase"/>
    <property type="match status" value="1"/>
</dbReference>
<dbReference type="PANTHER" id="PTHR10587">
    <property type="entry name" value="GLYCOSYL TRANSFERASE-RELATED"/>
    <property type="match status" value="1"/>
</dbReference>
<evidence type="ECO:0000259" key="1">
    <source>
        <dbReference type="PROSITE" id="PS51677"/>
    </source>
</evidence>
<comment type="caution">
    <text evidence="2">The sequence shown here is derived from an EMBL/GenBank/DDBJ whole genome shotgun (WGS) entry which is preliminary data.</text>
</comment>
<dbReference type="Proteomes" id="UP000540412">
    <property type="component" value="Unassembled WGS sequence"/>
</dbReference>
<dbReference type="InterPro" id="IPR002509">
    <property type="entry name" value="NODB_dom"/>
</dbReference>
<reference evidence="2 3" key="1">
    <citation type="submission" date="2020-08" db="EMBL/GenBank/DDBJ databases">
        <title>Sequencing the genomes of 1000 actinobacteria strains.</title>
        <authorList>
            <person name="Klenk H.-P."/>
        </authorList>
    </citation>
    <scope>NUCLEOTIDE SEQUENCE [LARGE SCALE GENOMIC DNA]</scope>
    <source>
        <strain evidence="2 3">DSM 43582</strain>
    </source>
</reference>